<proteinExistence type="predicted"/>
<name>A0A830HUK1_9CHLO</name>
<comment type="caution">
    <text evidence="3">The sequence shown here is derived from an EMBL/GenBank/DDBJ whole genome shotgun (WGS) entry which is preliminary data.</text>
</comment>
<evidence type="ECO:0000256" key="2">
    <source>
        <dbReference type="SAM" id="MobiDB-lite"/>
    </source>
</evidence>
<feature type="coiled-coil region" evidence="1">
    <location>
        <begin position="864"/>
        <end position="891"/>
    </location>
</feature>
<dbReference type="InterPro" id="IPR029052">
    <property type="entry name" value="Metallo-depent_PP-like"/>
</dbReference>
<dbReference type="Gene3D" id="3.60.21.10">
    <property type="match status" value="1"/>
</dbReference>
<evidence type="ECO:0000256" key="1">
    <source>
        <dbReference type="SAM" id="Coils"/>
    </source>
</evidence>
<protein>
    <submittedName>
        <fullName evidence="3">Uncharacterized protein</fullName>
    </submittedName>
</protein>
<accession>A0A830HUK1</accession>
<keyword evidence="1" id="KW-0175">Coiled coil</keyword>
<dbReference type="PANTHER" id="PTHR32114">
    <property type="entry name" value="ABC TRANSPORTER ABCH.3"/>
    <property type="match status" value="1"/>
</dbReference>
<dbReference type="SUPFAM" id="SSF52540">
    <property type="entry name" value="P-loop containing nucleoside triphosphate hydrolases"/>
    <property type="match status" value="1"/>
</dbReference>
<gene>
    <name evidence="3" type="ORF">PPROV_000910600</name>
</gene>
<dbReference type="SUPFAM" id="SSF56300">
    <property type="entry name" value="Metallo-dependent phosphatases"/>
    <property type="match status" value="1"/>
</dbReference>
<dbReference type="OrthoDB" id="18797at2759"/>
<dbReference type="InterPro" id="IPR027417">
    <property type="entry name" value="P-loop_NTPase"/>
</dbReference>
<dbReference type="EMBL" id="BNJQ01000029">
    <property type="protein sequence ID" value="GHP10375.1"/>
    <property type="molecule type" value="Genomic_DNA"/>
</dbReference>
<dbReference type="PANTHER" id="PTHR32114:SF2">
    <property type="entry name" value="ABC TRANSPORTER ABCH.3"/>
    <property type="match status" value="1"/>
</dbReference>
<keyword evidence="4" id="KW-1185">Reference proteome</keyword>
<evidence type="ECO:0000313" key="3">
    <source>
        <dbReference type="EMBL" id="GHP10375.1"/>
    </source>
</evidence>
<sequence length="1336" mass="144832">MSVVSLSGCCGFSRGLVVRRFSSTSGFHRGLVGRGSFRSFASSSSASSSSSSASPSSSSSSSLPHATLAALCEATQHWITFSDLHVSARTCATCVSVLKTVKQHVQDVSAKTKQKTGVLFLGDFWHEKGALPVAPLNLVMTEVASWNFPALFLVGNHDMADAAGAVHALTPIMAANPAHVHVFDKPAIFLDAMWIPYRQAGDAVQSSMEMAQGQKFSAVFCHLDLAGAKVNNAAQARRGIAPDELVGSTSALRVWAGHYHLPQSVESTTGASVQYVGSPYQVTRAERGQTKRLVVLDRNEGWTEVPDLSLPLDVGPRHFEFDLSSYAMHGAANEYVSALQNVPSMRRGDFARFIVDAEPLSGTNAKRGMLTNQGFGVASLVEHAEQYGAVVDIVRRPPRRTTRFESATTDEVFSDGDPTQGLQQVPSSLAATPLDTWSRFCNIEQKDDVVRKIGSEILGEVAGGDAVNPSDGAVDDTAARQVFESLVKDGAPNVLDLHAVEVEGFGPFVEKLKYPLHDRGCVLLVGRIMRDVDGEDLGEMTEEDGDDGEVSQDPSNGAGKTALAFSALWGLTGRAVDASVGTSSGLNASFTSGGGFGGQLVGDVVNDGSKEASVVVTGTLRGVPWKVERVVLKKGLKKLAFTIGNVDVSASESRKTQQLIDSILGVQNLPYTSFFSHSATGGSPASLLRMADGAWKDRLMKLIDGQDFKRAKELAQAKRKGVEAKLVEAKNRRLSCETSREATFRHVMETANKLGVSSTSEFASLRNKYYFNAQKLGLQSNDSDNSVDRADLSNATLYKGGETVINDEAVQSASRVLGILNEWMVAVQEVRKASLILDNHIVSLSDSSDDVEESSKDREINELEDTWRQNLRELQENRASLQEEVIKQKQAQDLVDNMNKLRTGNSDGEDVSCKECGQPISSESIGNALPGAKQRLVKADNRLRNIKMRLEKARRMEEDAKRRYDKALQEKTLQEAMRMENRRKRQDLVHSKQALDNAIRPMQNSKSEQNSDFVRILEAVLDIHGKDPGEVSQILGDLWTMDIDVSDDYAVGSMQFNSVVSNVDIAERRLDDATRAFDMRRRDAAVRQGHMDNVAFDFSELGAMMEKELKARTDVEKLEMDSVTLKEVIESLGNTGVVSYALDAAVNELEGCTAPYLDALSDGAMSLVISTTRPKASRSKKVDDDTPVAEKVTLTTFIRPSGQSLLAPRKRKPEQLSGGEGKRVALALALGYALAYRRRSTAPRCSLLVLDEVLLHLDQDGRDAAWSLFRSNAVLNGSGVSSLATLDVAPGSALDYRTVVVVAQRGDRESDAAEGVCDATDVVVRDGGGARLEAMY</sequence>
<reference evidence="3" key="1">
    <citation type="submission" date="2020-10" db="EMBL/GenBank/DDBJ databases">
        <title>Unveiling of a novel bifunctional photoreceptor, Dualchrome1, isolated from a cosmopolitan green alga.</title>
        <authorList>
            <person name="Suzuki S."/>
            <person name="Kawachi M."/>
        </authorList>
    </citation>
    <scope>NUCLEOTIDE SEQUENCE</scope>
    <source>
        <strain evidence="3">NIES 2893</strain>
    </source>
</reference>
<dbReference type="Pfam" id="PF13558">
    <property type="entry name" value="SbcC_Walker_B"/>
    <property type="match status" value="1"/>
</dbReference>
<feature type="compositionally biased region" description="Acidic residues" evidence="2">
    <location>
        <begin position="537"/>
        <end position="550"/>
    </location>
</feature>
<feature type="region of interest" description="Disordered" evidence="2">
    <location>
        <begin position="537"/>
        <end position="556"/>
    </location>
</feature>
<dbReference type="Gene3D" id="3.40.50.300">
    <property type="entry name" value="P-loop containing nucleotide triphosphate hydrolases"/>
    <property type="match status" value="2"/>
</dbReference>
<dbReference type="Proteomes" id="UP000660262">
    <property type="component" value="Unassembled WGS sequence"/>
</dbReference>
<evidence type="ECO:0000313" key="4">
    <source>
        <dbReference type="Proteomes" id="UP000660262"/>
    </source>
</evidence>
<organism evidence="3 4">
    <name type="scientific">Pycnococcus provasolii</name>
    <dbReference type="NCBI Taxonomy" id="41880"/>
    <lineage>
        <taxon>Eukaryota</taxon>
        <taxon>Viridiplantae</taxon>
        <taxon>Chlorophyta</taxon>
        <taxon>Pseudoscourfieldiophyceae</taxon>
        <taxon>Pseudoscourfieldiales</taxon>
        <taxon>Pycnococcaceae</taxon>
        <taxon>Pycnococcus</taxon>
    </lineage>
</organism>
<feature type="coiled-coil region" evidence="1">
    <location>
        <begin position="936"/>
        <end position="970"/>
    </location>
</feature>